<name>A0A9Q3KXS4_9BASI</name>
<dbReference type="AlphaFoldDB" id="A0A9Q3KXS4"/>
<protein>
    <submittedName>
        <fullName evidence="2">Uncharacterized protein</fullName>
    </submittedName>
</protein>
<keyword evidence="3" id="KW-1185">Reference proteome</keyword>
<evidence type="ECO:0000256" key="1">
    <source>
        <dbReference type="SAM" id="MobiDB-lite"/>
    </source>
</evidence>
<accession>A0A9Q3KXS4</accession>
<dbReference type="EMBL" id="AVOT02127782">
    <property type="protein sequence ID" value="MBW0587627.1"/>
    <property type="molecule type" value="Genomic_DNA"/>
</dbReference>
<dbReference type="Proteomes" id="UP000765509">
    <property type="component" value="Unassembled WGS sequence"/>
</dbReference>
<comment type="caution">
    <text evidence="2">The sequence shown here is derived from an EMBL/GenBank/DDBJ whole genome shotgun (WGS) entry which is preliminary data.</text>
</comment>
<gene>
    <name evidence="2" type="ORF">O181_127342</name>
</gene>
<evidence type="ECO:0000313" key="3">
    <source>
        <dbReference type="Proteomes" id="UP000765509"/>
    </source>
</evidence>
<reference evidence="2" key="1">
    <citation type="submission" date="2021-03" db="EMBL/GenBank/DDBJ databases">
        <title>Draft genome sequence of rust myrtle Austropuccinia psidii MF-1, a brazilian biotype.</title>
        <authorList>
            <person name="Quecine M.C."/>
            <person name="Pachon D.M.R."/>
            <person name="Bonatelli M.L."/>
            <person name="Correr F.H."/>
            <person name="Franceschini L.M."/>
            <person name="Leite T.F."/>
            <person name="Margarido G.R.A."/>
            <person name="Almeida C.A."/>
            <person name="Ferrarezi J.A."/>
            <person name="Labate C.A."/>
        </authorList>
    </citation>
    <scope>NUCLEOTIDE SEQUENCE</scope>
    <source>
        <strain evidence="2">MF-1</strain>
    </source>
</reference>
<sequence>MASGNHQRPPDQLSQPSPQLMGNPFHSFIPSVLQVRGMVHKWYYIQLCTIFDQQSNGDIFRIKFHNSNSRAQNPTPILKEDYSAHQSDKLWRQTEDSSRIPTTCISRSWVGTLFRIIQKGNFQEVSHQFNQLSRHQVFQYSLDSSIQGYRPHSINLYGLGPIGPFHIPLCEFHHTVQISIWPELYFPIRTIQSLIHLPGSIFQVFTSTGHLSSPEEFFPS</sequence>
<evidence type="ECO:0000313" key="2">
    <source>
        <dbReference type="EMBL" id="MBW0587627.1"/>
    </source>
</evidence>
<feature type="region of interest" description="Disordered" evidence="1">
    <location>
        <begin position="1"/>
        <end position="20"/>
    </location>
</feature>
<feature type="compositionally biased region" description="Low complexity" evidence="1">
    <location>
        <begin position="10"/>
        <end position="20"/>
    </location>
</feature>
<organism evidence="2 3">
    <name type="scientific">Austropuccinia psidii MF-1</name>
    <dbReference type="NCBI Taxonomy" id="1389203"/>
    <lineage>
        <taxon>Eukaryota</taxon>
        <taxon>Fungi</taxon>
        <taxon>Dikarya</taxon>
        <taxon>Basidiomycota</taxon>
        <taxon>Pucciniomycotina</taxon>
        <taxon>Pucciniomycetes</taxon>
        <taxon>Pucciniales</taxon>
        <taxon>Sphaerophragmiaceae</taxon>
        <taxon>Austropuccinia</taxon>
    </lineage>
</organism>
<proteinExistence type="predicted"/>